<dbReference type="AlphaFoldDB" id="A0AAV7MSP8"/>
<name>A0AAV7MSP8_PLEWA</name>
<evidence type="ECO:0000313" key="1">
    <source>
        <dbReference type="EMBL" id="KAJ1105484.1"/>
    </source>
</evidence>
<dbReference type="EMBL" id="JANPWB010000013">
    <property type="protein sequence ID" value="KAJ1105484.1"/>
    <property type="molecule type" value="Genomic_DNA"/>
</dbReference>
<keyword evidence="2" id="KW-1185">Reference proteome</keyword>
<reference evidence="1" key="1">
    <citation type="journal article" date="2022" name="bioRxiv">
        <title>Sequencing and chromosome-scale assembly of the giantPleurodeles waltlgenome.</title>
        <authorList>
            <person name="Brown T."/>
            <person name="Elewa A."/>
            <person name="Iarovenko S."/>
            <person name="Subramanian E."/>
            <person name="Araus A.J."/>
            <person name="Petzold A."/>
            <person name="Susuki M."/>
            <person name="Suzuki K.-i.T."/>
            <person name="Hayashi T."/>
            <person name="Toyoda A."/>
            <person name="Oliveira C."/>
            <person name="Osipova E."/>
            <person name="Leigh N.D."/>
            <person name="Simon A."/>
            <person name="Yun M.H."/>
        </authorList>
    </citation>
    <scope>NUCLEOTIDE SEQUENCE</scope>
    <source>
        <strain evidence="1">20211129_DDA</strain>
        <tissue evidence="1">Liver</tissue>
    </source>
</reference>
<comment type="caution">
    <text evidence="1">The sequence shown here is derived from an EMBL/GenBank/DDBJ whole genome shotgun (WGS) entry which is preliminary data.</text>
</comment>
<feature type="non-terminal residue" evidence="1">
    <location>
        <position position="71"/>
    </location>
</feature>
<dbReference type="Proteomes" id="UP001066276">
    <property type="component" value="Chromosome 9"/>
</dbReference>
<feature type="non-terminal residue" evidence="1">
    <location>
        <position position="1"/>
    </location>
</feature>
<evidence type="ECO:0000313" key="2">
    <source>
        <dbReference type="Proteomes" id="UP001066276"/>
    </source>
</evidence>
<proteinExistence type="predicted"/>
<accession>A0AAV7MSP8</accession>
<gene>
    <name evidence="1" type="ORF">NDU88_002890</name>
</gene>
<sequence>GYIRGINSSSHCVATLLLWWSRSGWYSLGLQLFLFFPLLSSISRLLSANSLCPPSVPGSSCWRFFPHWGFS</sequence>
<organism evidence="1 2">
    <name type="scientific">Pleurodeles waltl</name>
    <name type="common">Iberian ribbed newt</name>
    <dbReference type="NCBI Taxonomy" id="8319"/>
    <lineage>
        <taxon>Eukaryota</taxon>
        <taxon>Metazoa</taxon>
        <taxon>Chordata</taxon>
        <taxon>Craniata</taxon>
        <taxon>Vertebrata</taxon>
        <taxon>Euteleostomi</taxon>
        <taxon>Amphibia</taxon>
        <taxon>Batrachia</taxon>
        <taxon>Caudata</taxon>
        <taxon>Salamandroidea</taxon>
        <taxon>Salamandridae</taxon>
        <taxon>Pleurodelinae</taxon>
        <taxon>Pleurodeles</taxon>
    </lineage>
</organism>
<protein>
    <submittedName>
        <fullName evidence="1">Uncharacterized protein</fullName>
    </submittedName>
</protein>